<keyword evidence="2 4" id="KW-0472">Membrane</keyword>
<sequence>MSETDVEPVPSGELLLEPEEEKPEECEECKSGAPAWMATFADMATLLMAFFVLILSFADTEVPKFNQINGSMKMAFGIKKITPTITIPSGRSLLVEEFTPAVAAPTVVKTKVQMAKNPTAKLIQKKTSDEAEDFEIEKAFRSVEAALAEEIEGGQVTVRVKDDKVVVELQAETSAGGVGGEGQSKVSTGAVS</sequence>
<dbReference type="Proteomes" id="UP000754644">
    <property type="component" value="Unassembled WGS sequence"/>
</dbReference>
<evidence type="ECO:0000256" key="1">
    <source>
        <dbReference type="ARBA" id="ARBA00004370"/>
    </source>
</evidence>
<feature type="non-terminal residue" evidence="6">
    <location>
        <position position="192"/>
    </location>
</feature>
<comment type="subcellular location">
    <subcellularLocation>
        <location evidence="1">Membrane</location>
    </subcellularLocation>
</comment>
<keyword evidence="6" id="KW-0966">Cell projection</keyword>
<comment type="caution">
    <text evidence="6">The sequence shown here is derived from an EMBL/GenBank/DDBJ whole genome shotgun (WGS) entry which is preliminary data.</text>
</comment>
<evidence type="ECO:0000313" key="7">
    <source>
        <dbReference type="Proteomes" id="UP000754644"/>
    </source>
</evidence>
<evidence type="ECO:0000256" key="3">
    <source>
        <dbReference type="SAM" id="MobiDB-lite"/>
    </source>
</evidence>
<keyword evidence="6" id="KW-0969">Cilium</keyword>
<feature type="domain" description="Motility protein B-like N-terminal" evidence="5">
    <location>
        <begin position="22"/>
        <end position="76"/>
    </location>
</feature>
<keyword evidence="6" id="KW-0282">Flagellum</keyword>
<evidence type="ECO:0000256" key="2">
    <source>
        <dbReference type="ARBA" id="ARBA00023136"/>
    </source>
</evidence>
<organism evidence="6 7">
    <name type="scientific">SAR86 cluster bacterium</name>
    <dbReference type="NCBI Taxonomy" id="2030880"/>
    <lineage>
        <taxon>Bacteria</taxon>
        <taxon>Pseudomonadati</taxon>
        <taxon>Pseudomonadota</taxon>
        <taxon>Gammaproteobacteria</taxon>
        <taxon>SAR86 cluster</taxon>
    </lineage>
</organism>
<accession>A0A972VXP3</accession>
<evidence type="ECO:0000313" key="6">
    <source>
        <dbReference type="EMBL" id="NQV64947.1"/>
    </source>
</evidence>
<reference evidence="6" key="1">
    <citation type="submission" date="2020-05" db="EMBL/GenBank/DDBJ databases">
        <title>Sulfur intermediates as new biogeochemical hubs in an aquatic model microbial ecosystem.</title>
        <authorList>
            <person name="Vigneron A."/>
        </authorList>
    </citation>
    <scope>NUCLEOTIDE SEQUENCE</scope>
    <source>
        <strain evidence="6">Bin.250</strain>
    </source>
</reference>
<feature type="region of interest" description="Disordered" evidence="3">
    <location>
        <begin position="1"/>
        <end position="22"/>
    </location>
</feature>
<dbReference type="Pfam" id="PF13677">
    <property type="entry name" value="MotB_plug"/>
    <property type="match status" value="1"/>
</dbReference>
<feature type="region of interest" description="Disordered" evidence="3">
    <location>
        <begin position="171"/>
        <end position="192"/>
    </location>
</feature>
<keyword evidence="4" id="KW-0812">Transmembrane</keyword>
<gene>
    <name evidence="6" type="ORF">HQ497_06240</name>
</gene>
<dbReference type="InterPro" id="IPR025713">
    <property type="entry name" value="MotB-like_N_dom"/>
</dbReference>
<dbReference type="AlphaFoldDB" id="A0A972VXP3"/>
<feature type="transmembrane region" description="Helical" evidence="4">
    <location>
        <begin position="35"/>
        <end position="58"/>
    </location>
</feature>
<name>A0A972VXP3_9GAMM</name>
<dbReference type="EMBL" id="JABMOJ010000229">
    <property type="protein sequence ID" value="NQV64947.1"/>
    <property type="molecule type" value="Genomic_DNA"/>
</dbReference>
<dbReference type="GO" id="GO:0016020">
    <property type="term" value="C:membrane"/>
    <property type="evidence" value="ECO:0007669"/>
    <property type="project" value="UniProtKB-SubCell"/>
</dbReference>
<protein>
    <submittedName>
        <fullName evidence="6">Flagellar motor protein</fullName>
    </submittedName>
</protein>
<keyword evidence="4" id="KW-1133">Transmembrane helix</keyword>
<evidence type="ECO:0000259" key="5">
    <source>
        <dbReference type="Pfam" id="PF13677"/>
    </source>
</evidence>
<proteinExistence type="predicted"/>
<evidence type="ECO:0000256" key="4">
    <source>
        <dbReference type="SAM" id="Phobius"/>
    </source>
</evidence>